<dbReference type="Proteomes" id="UP000214720">
    <property type="component" value="Unassembled WGS sequence"/>
</dbReference>
<feature type="region of interest" description="Disordered" evidence="1">
    <location>
        <begin position="15"/>
        <end position="34"/>
    </location>
</feature>
<gene>
    <name evidence="2" type="ORF">BSU04_12030</name>
</gene>
<accession>A0A226X644</accession>
<dbReference type="EMBL" id="MTHB01000063">
    <property type="protein sequence ID" value="OXC78470.1"/>
    <property type="molecule type" value="Genomic_DNA"/>
</dbReference>
<protein>
    <submittedName>
        <fullName evidence="2">Uncharacterized protein</fullName>
    </submittedName>
</protein>
<evidence type="ECO:0000313" key="2">
    <source>
        <dbReference type="EMBL" id="OXC78470.1"/>
    </source>
</evidence>
<name>A0A226X644_CABSO</name>
<comment type="caution">
    <text evidence="2">The sequence shown here is derived from an EMBL/GenBank/DDBJ whole genome shotgun (WGS) entry which is preliminary data.</text>
</comment>
<proteinExistence type="predicted"/>
<evidence type="ECO:0000313" key="3">
    <source>
        <dbReference type="Proteomes" id="UP000214720"/>
    </source>
</evidence>
<evidence type="ECO:0000256" key="1">
    <source>
        <dbReference type="SAM" id="MobiDB-lite"/>
    </source>
</evidence>
<reference evidence="3" key="1">
    <citation type="submission" date="2017-01" db="EMBL/GenBank/DDBJ databases">
        <title>Genome Analysis of Deinococcus marmoris KOPRI26562.</title>
        <authorList>
            <person name="Kim J.H."/>
            <person name="Oh H.-M."/>
        </authorList>
    </citation>
    <scope>NUCLEOTIDE SEQUENCE [LARGE SCALE GENOMIC DNA]</scope>
    <source>
        <strain evidence="3">PAMC 26633</strain>
    </source>
</reference>
<sequence>MVTLVAFAFAKNAPERRASGHSTAHGHRMKKNRMFRRCNRQTTINARTSNSQGFDLCEFLPDPV</sequence>
<organism evidence="2 3">
    <name type="scientific">Caballeronia sordidicola</name>
    <name type="common">Burkholderia sordidicola</name>
    <dbReference type="NCBI Taxonomy" id="196367"/>
    <lineage>
        <taxon>Bacteria</taxon>
        <taxon>Pseudomonadati</taxon>
        <taxon>Pseudomonadota</taxon>
        <taxon>Betaproteobacteria</taxon>
        <taxon>Burkholderiales</taxon>
        <taxon>Burkholderiaceae</taxon>
        <taxon>Caballeronia</taxon>
    </lineage>
</organism>
<feature type="compositionally biased region" description="Basic residues" evidence="1">
    <location>
        <begin position="24"/>
        <end position="34"/>
    </location>
</feature>
<dbReference type="AlphaFoldDB" id="A0A226X644"/>